<evidence type="ECO:0000313" key="3">
    <source>
        <dbReference type="Proteomes" id="UP001596152"/>
    </source>
</evidence>
<name>A0ABW0G0R7_9CAUL</name>
<proteinExistence type="predicted"/>
<evidence type="ECO:0000256" key="1">
    <source>
        <dbReference type="ARBA" id="ARBA00022729"/>
    </source>
</evidence>
<gene>
    <name evidence="2" type="ORF">ACFPIE_19940</name>
</gene>
<comment type="caution">
    <text evidence="2">The sequence shown here is derived from an EMBL/GenBank/DDBJ whole genome shotgun (WGS) entry which is preliminary data.</text>
</comment>
<protein>
    <submittedName>
        <fullName evidence="2">ABC transporter substrate-binding protein</fullName>
    </submittedName>
</protein>
<dbReference type="SUPFAM" id="SSF53850">
    <property type="entry name" value="Periplasmic binding protein-like II"/>
    <property type="match status" value="1"/>
</dbReference>
<dbReference type="InterPro" id="IPR006059">
    <property type="entry name" value="SBP"/>
</dbReference>
<sequence>MVGALVLTVLLSGCQPTTEGQDTRPSIIRAALREGEVVIYTNTDVTDQIAAGFERRFPGMKARFVEVTSSNLQTAVVSEAETGAGKADLVWSSSMDIQIKLINDGYAQTYDSPEAHDLPNWAVWRDQGFGVTAEPIVFAYNRRLLPPDQVPRSHAALLEALRTDPERWRGKIATYDPETSGVGFMYLSADTQVYPEAWSLLAAIGESGPSLDVAGGVILGKLDTGERLLVYNMNAIYARWWTRHRNLDVVYVTPEDYHLSISRVAFIPKSAPHPNAARLFLDYLMSEEGQATLEQAGFTPVRDGGVETPGARPIRVGPALLANLDQSRRASLLSEWRDRVHPQSAGD</sequence>
<dbReference type="Pfam" id="PF13416">
    <property type="entry name" value="SBP_bac_8"/>
    <property type="match status" value="1"/>
</dbReference>
<accession>A0ABW0G0R7</accession>
<evidence type="ECO:0000313" key="2">
    <source>
        <dbReference type="EMBL" id="MFC5346193.1"/>
    </source>
</evidence>
<dbReference type="EMBL" id="JBHSLF010000056">
    <property type="protein sequence ID" value="MFC5346193.1"/>
    <property type="molecule type" value="Genomic_DNA"/>
</dbReference>
<dbReference type="RefSeq" id="WP_374036709.1">
    <property type="nucleotide sequence ID" value="NZ_CP169082.1"/>
</dbReference>
<organism evidence="2 3">
    <name type="scientific">Brevundimonas staleyi</name>
    <dbReference type="NCBI Taxonomy" id="74326"/>
    <lineage>
        <taxon>Bacteria</taxon>
        <taxon>Pseudomonadati</taxon>
        <taxon>Pseudomonadota</taxon>
        <taxon>Alphaproteobacteria</taxon>
        <taxon>Caulobacterales</taxon>
        <taxon>Caulobacteraceae</taxon>
        <taxon>Brevundimonas</taxon>
    </lineage>
</organism>
<reference evidence="3" key="1">
    <citation type="journal article" date="2019" name="Int. J. Syst. Evol. Microbiol.">
        <title>The Global Catalogue of Microorganisms (GCM) 10K type strain sequencing project: providing services to taxonomists for standard genome sequencing and annotation.</title>
        <authorList>
            <consortium name="The Broad Institute Genomics Platform"/>
            <consortium name="The Broad Institute Genome Sequencing Center for Infectious Disease"/>
            <person name="Wu L."/>
            <person name="Ma J."/>
        </authorList>
    </citation>
    <scope>NUCLEOTIDE SEQUENCE [LARGE SCALE GENOMIC DNA]</scope>
    <source>
        <strain evidence="3">JCM 12125</strain>
    </source>
</reference>
<keyword evidence="3" id="KW-1185">Reference proteome</keyword>
<keyword evidence="1" id="KW-0732">Signal</keyword>
<dbReference type="PANTHER" id="PTHR30006:SF25">
    <property type="entry name" value="PHOSPHOGLYCERATE TRANSPORT REGULATORY PROTEIN PGTC"/>
    <property type="match status" value="1"/>
</dbReference>
<dbReference type="PANTHER" id="PTHR30006">
    <property type="entry name" value="THIAMINE-BINDING PERIPLASMIC PROTEIN-RELATED"/>
    <property type="match status" value="1"/>
</dbReference>
<dbReference type="Gene3D" id="3.40.190.10">
    <property type="entry name" value="Periplasmic binding protein-like II"/>
    <property type="match status" value="2"/>
</dbReference>
<dbReference type="Proteomes" id="UP001596152">
    <property type="component" value="Unassembled WGS sequence"/>
</dbReference>